<dbReference type="PRINTS" id="PR00010">
    <property type="entry name" value="EGFBLOOD"/>
</dbReference>
<feature type="signal peptide" evidence="17">
    <location>
        <begin position="1"/>
        <end position="20"/>
    </location>
</feature>
<dbReference type="FunFam" id="2.10.25.10:FF:000870">
    <property type="entry name" value="Uncharacterized protein"/>
    <property type="match status" value="2"/>
</dbReference>
<dbReference type="Pfam" id="PF00008">
    <property type="entry name" value="EGF"/>
    <property type="match status" value="1"/>
</dbReference>
<comment type="caution">
    <text evidence="15">Lacks conserved residue(s) required for the propagation of feature annotation.</text>
</comment>
<dbReference type="CDD" id="cd00054">
    <property type="entry name" value="EGF_CA"/>
    <property type="match status" value="5"/>
</dbReference>
<keyword evidence="6" id="KW-0677">Repeat</keyword>
<dbReference type="Gene3D" id="3.90.132.10">
    <property type="entry name" value="Leishmanolysin , domain 2"/>
    <property type="match status" value="1"/>
</dbReference>
<dbReference type="OMA" id="MASCEND"/>
<proteinExistence type="inferred from homology"/>
<comment type="cofactor">
    <cofactor evidence="14">
        <name>Zn(2+)</name>
        <dbReference type="ChEBI" id="CHEBI:29105"/>
    </cofactor>
    <text evidence="14">Binds 1 zinc ion per subunit.</text>
</comment>
<dbReference type="Pfam" id="PF07645">
    <property type="entry name" value="EGF_CA"/>
    <property type="match status" value="3"/>
</dbReference>
<dbReference type="InterPro" id="IPR000742">
    <property type="entry name" value="EGF"/>
</dbReference>
<evidence type="ECO:0000256" key="14">
    <source>
        <dbReference type="PIRSR" id="PIRSR601577-2"/>
    </source>
</evidence>
<dbReference type="InterPro" id="IPR000152">
    <property type="entry name" value="EGF-type_Asp/Asn_hydroxyl_site"/>
</dbReference>
<sequence length="1223" mass="135419">MEGRVITLLCLAFVFDFGLSMEFPGLSEPMPMDGDASRCVVPKVELKMLKPGIPTHRSSTSRSRSSTYQQMKFEVVYDESVTNSSMSVSIMNLTRETVDLISRQLQVKQESQDYIFDRPCRTGSYVNYNGTVVNCTCADYVTTCGTATLPEHHLQPCSTCKRDENGTEYDCVPEPGGPAERGVSDVHYVLYVTAIAGGPCQGGVIGFASACYLDPTLNRPIAGFINICPGATTIREDLQVLVQHEIYHALGFSPSLYALFRDQNGDPLTPLGDDGFPTEFNSGGYLQWSDRVARTKTLDWDIRGGQIERNVTIMVTPNLVKEAREYYGCDTIEGVELEDDYGRFPSGSALSHFESRLMPTESMGPALTNGRTFSRFTLAFLEDTGWYKVNYDLADPFTWGRDLGCGFVNKSCKWWMDTQRNRGLSLSPYCENSLELLCDVESNAAFCSNIKHDEPLPDQYQYFDSLPGFNETDISSVGGAFMFDDHCPTIFPLGRLQTNDYRRQTCDKEINECDSDPCNNGATCSDIITGYFCTCTAEYAGRHCDYGKTVCSTSNQCAKNEVCKDGLCSCGHGRIRTEEGCQIPRRFDMWFQITEVNGSLAIYPDTFKSSDEIIRGELEYAIFHRLSRWEIFVDSVFSVEIKSFNGSLGVEIDIVLDAGSTPDDVMIYDLMTDSYLFAAEDLSSGYTSYTVNVSSIVVQDLDECDEMEYSACSVYSTCNNTIGSYQCSCLPGFGDQGDPTDGQGTVCIDIDECSNSSLNECSPFARCTNTVGGYNCVCLSGYVDATGSSGRLCADINECISQPCFNGGTCRNFKDRFTCECAPGYEGQNCETMLESCITEDRCSTINHEFCSISGLCTCKQGYRRGNGICQAIGIYKGSLRFISLNGSPLFYTSALADSLRDGFQQLAQQLRGTLLSAIPDILDVSFTSFRAGSIIAEFDLFVVDGTAKVAITTAVMEGLGDGTLIAGQDIVGVDPNSMIIEDQNECISAELNDCSLVAACTNEPGTFSCACPLEYTDISPTGAGPGRVCEKDQVEKTDSMITIVIISIVIGVIFVLFVALLFLFICCQISANKSKKTDTRQIHNDHYRYKYPLSLDRPQYRNHRGPIGTVSNAVYGFDEPPSQHFDQGHDLEFGRHRLGYPSRPRLALSYPVQYHLPLEYPGHHRSALVYPDRHPFAVKYPNRFRLAPEYSANQGRLALEYPLSNPVARAYPDHHRNEFILR</sequence>
<feature type="domain" description="EGF-like" evidence="18">
    <location>
        <begin position="749"/>
        <end position="788"/>
    </location>
</feature>
<dbReference type="InterPro" id="IPR001881">
    <property type="entry name" value="EGF-like_Ca-bd_dom"/>
</dbReference>
<dbReference type="Pfam" id="PF01457">
    <property type="entry name" value="Peptidase_M8"/>
    <property type="match status" value="1"/>
</dbReference>
<keyword evidence="4 14" id="KW-0479">Metal-binding</keyword>
<dbReference type="GO" id="GO:0005737">
    <property type="term" value="C:cytoplasm"/>
    <property type="evidence" value="ECO:0000318"/>
    <property type="project" value="GO_Central"/>
</dbReference>
<dbReference type="OrthoDB" id="10040649at2759"/>
<dbReference type="GO" id="GO:0007155">
    <property type="term" value="P:cell adhesion"/>
    <property type="evidence" value="ECO:0007669"/>
    <property type="project" value="InterPro"/>
</dbReference>
<dbReference type="GeneID" id="755833"/>
<evidence type="ECO:0000256" key="12">
    <source>
        <dbReference type="ARBA" id="ARBA00039717"/>
    </source>
</evidence>
<dbReference type="Proteomes" id="UP000007110">
    <property type="component" value="Unassembled WGS sequence"/>
</dbReference>
<evidence type="ECO:0000256" key="9">
    <source>
        <dbReference type="ARBA" id="ARBA00023049"/>
    </source>
</evidence>
<evidence type="ECO:0000259" key="18">
    <source>
        <dbReference type="PROSITE" id="PS50026"/>
    </source>
</evidence>
<keyword evidence="11" id="KW-0325">Glycoprotein</keyword>
<keyword evidence="9 14" id="KW-0482">Metalloprotease</keyword>
<dbReference type="GO" id="GO:0006508">
    <property type="term" value="P:proteolysis"/>
    <property type="evidence" value="ECO:0007669"/>
    <property type="project" value="UniProtKB-KW"/>
</dbReference>
<evidence type="ECO:0000313" key="19">
    <source>
        <dbReference type="EnsemblMetazoa" id="XP_030853295"/>
    </source>
</evidence>
<dbReference type="Gene3D" id="3.10.170.20">
    <property type="match status" value="1"/>
</dbReference>
<feature type="binding site" evidence="14">
    <location>
        <position position="248"/>
    </location>
    <ligand>
        <name>Zn(2+)</name>
        <dbReference type="ChEBI" id="CHEBI:29105"/>
        <note>catalytic</note>
    </ligand>
</feature>
<evidence type="ECO:0000256" key="2">
    <source>
        <dbReference type="ARBA" id="ARBA00022536"/>
    </source>
</evidence>
<dbReference type="AlphaFoldDB" id="A0A7M7PNF7"/>
<dbReference type="InterPro" id="IPR001577">
    <property type="entry name" value="Peptidase_M8"/>
</dbReference>
<dbReference type="PROSITE" id="PS00010">
    <property type="entry name" value="ASX_HYDROXYL"/>
    <property type="match status" value="5"/>
</dbReference>
<dbReference type="Gene3D" id="2.10.25.10">
    <property type="entry name" value="Laminin"/>
    <property type="match status" value="5"/>
</dbReference>
<keyword evidence="20" id="KW-1185">Reference proteome</keyword>
<dbReference type="KEGG" id="spu:755833"/>
<dbReference type="PROSITE" id="PS50026">
    <property type="entry name" value="EGF_3"/>
    <property type="match status" value="5"/>
</dbReference>
<feature type="domain" description="EGF-like" evidence="18">
    <location>
        <begin position="983"/>
        <end position="1022"/>
    </location>
</feature>
<evidence type="ECO:0000256" key="15">
    <source>
        <dbReference type="PROSITE-ProRule" id="PRU00076"/>
    </source>
</evidence>
<dbReference type="FunFam" id="3.90.132.10:FF:000001">
    <property type="entry name" value="leishmanolysin-like peptidase isoform X2"/>
    <property type="match status" value="1"/>
</dbReference>
<evidence type="ECO:0000256" key="6">
    <source>
        <dbReference type="ARBA" id="ARBA00022737"/>
    </source>
</evidence>
<dbReference type="PROSITE" id="PS01187">
    <property type="entry name" value="EGF_CA"/>
    <property type="match status" value="3"/>
</dbReference>
<keyword evidence="16" id="KW-0812">Transmembrane</keyword>
<dbReference type="SUPFAM" id="SSF55486">
    <property type="entry name" value="Metalloproteases ('zincins'), catalytic domain"/>
    <property type="match status" value="1"/>
</dbReference>
<feature type="binding site" evidence="14">
    <location>
        <position position="352"/>
    </location>
    <ligand>
        <name>Zn(2+)</name>
        <dbReference type="ChEBI" id="CHEBI:29105"/>
        <note>catalytic</note>
    </ligand>
</feature>
<accession>A0A7M7PNF7</accession>
<keyword evidence="16" id="KW-1133">Transmembrane helix</keyword>
<dbReference type="PROSITE" id="PS01186">
    <property type="entry name" value="EGF_2"/>
    <property type="match status" value="1"/>
</dbReference>
<dbReference type="FunFam" id="2.10.25.10:FF:000327">
    <property type="entry name" value="neurogenic locus notch homolog protein 4"/>
    <property type="match status" value="1"/>
</dbReference>
<evidence type="ECO:0000256" key="13">
    <source>
        <dbReference type="PIRSR" id="PIRSR601577-1"/>
    </source>
</evidence>
<dbReference type="InterPro" id="IPR049883">
    <property type="entry name" value="NOTCH1_EGF-like"/>
</dbReference>
<dbReference type="RefSeq" id="XP_030853295.1">
    <property type="nucleotide sequence ID" value="XM_030997435.1"/>
</dbReference>
<keyword evidence="2 15" id="KW-0245">EGF-like domain</keyword>
<reference evidence="20" key="1">
    <citation type="submission" date="2015-02" db="EMBL/GenBank/DDBJ databases">
        <title>Genome sequencing for Strongylocentrotus purpuratus.</title>
        <authorList>
            <person name="Murali S."/>
            <person name="Liu Y."/>
            <person name="Vee V."/>
            <person name="English A."/>
            <person name="Wang M."/>
            <person name="Skinner E."/>
            <person name="Han Y."/>
            <person name="Muzny D.M."/>
            <person name="Worley K.C."/>
            <person name="Gibbs R.A."/>
        </authorList>
    </citation>
    <scope>NUCLEOTIDE SEQUENCE</scope>
</reference>
<feature type="domain" description="EGF-like" evidence="18">
    <location>
        <begin position="795"/>
        <end position="831"/>
    </location>
</feature>
<evidence type="ECO:0000256" key="8">
    <source>
        <dbReference type="ARBA" id="ARBA00022833"/>
    </source>
</evidence>
<dbReference type="InterPro" id="IPR009030">
    <property type="entry name" value="Growth_fac_rcpt_cys_sf"/>
</dbReference>
<feature type="domain" description="EGF-like" evidence="18">
    <location>
        <begin position="700"/>
        <end position="736"/>
    </location>
</feature>
<feature type="binding site" evidence="14">
    <location>
        <position position="244"/>
    </location>
    <ligand>
        <name>Zn(2+)</name>
        <dbReference type="ChEBI" id="CHEBI:29105"/>
        <note>catalytic</note>
    </ligand>
</feature>
<evidence type="ECO:0000256" key="4">
    <source>
        <dbReference type="ARBA" id="ARBA00022723"/>
    </source>
</evidence>
<evidence type="ECO:0000256" key="17">
    <source>
        <dbReference type="SAM" id="SignalP"/>
    </source>
</evidence>
<comment type="similarity">
    <text evidence="1">Belongs to the peptidase M8 family.</text>
</comment>
<keyword evidence="3" id="KW-0645">Protease</keyword>
<dbReference type="FunFam" id="2.10.25.10:FF:000640">
    <property type="entry name" value="Sushi, von Willebrand factor type A, EGF and pentraxin domain-containing protein 1"/>
    <property type="match status" value="1"/>
</dbReference>
<evidence type="ECO:0000313" key="20">
    <source>
        <dbReference type="Proteomes" id="UP000007110"/>
    </source>
</evidence>
<dbReference type="PANTHER" id="PTHR10942">
    <property type="entry name" value="LEISHMANOLYSIN-LIKE PEPTIDASE"/>
    <property type="match status" value="1"/>
</dbReference>
<organism evidence="19 20">
    <name type="scientific">Strongylocentrotus purpuratus</name>
    <name type="common">Purple sea urchin</name>
    <dbReference type="NCBI Taxonomy" id="7668"/>
    <lineage>
        <taxon>Eukaryota</taxon>
        <taxon>Metazoa</taxon>
        <taxon>Echinodermata</taxon>
        <taxon>Eleutherozoa</taxon>
        <taxon>Echinozoa</taxon>
        <taxon>Echinoidea</taxon>
        <taxon>Euechinoidea</taxon>
        <taxon>Echinacea</taxon>
        <taxon>Camarodonta</taxon>
        <taxon>Echinidea</taxon>
        <taxon>Strongylocentrotidae</taxon>
        <taxon>Strongylocentrotus</taxon>
    </lineage>
</organism>
<dbReference type="PROSITE" id="PS00022">
    <property type="entry name" value="EGF_1"/>
    <property type="match status" value="2"/>
</dbReference>
<dbReference type="SMART" id="SM00181">
    <property type="entry name" value="EGF"/>
    <property type="match status" value="7"/>
</dbReference>
<dbReference type="PANTHER" id="PTHR10942:SF0">
    <property type="entry name" value="LEISHMANOLYSIN-LIKE PEPTIDASE"/>
    <property type="match status" value="1"/>
</dbReference>
<evidence type="ECO:0000256" key="3">
    <source>
        <dbReference type="ARBA" id="ARBA00022670"/>
    </source>
</evidence>
<feature type="active site" evidence="13">
    <location>
        <position position="245"/>
    </location>
</feature>
<reference evidence="19" key="2">
    <citation type="submission" date="2021-01" db="UniProtKB">
        <authorList>
            <consortium name="EnsemblMetazoa"/>
        </authorList>
    </citation>
    <scope>IDENTIFICATION</scope>
</reference>
<dbReference type="SUPFAM" id="SSF57184">
    <property type="entry name" value="Growth factor receptor domain"/>
    <property type="match status" value="1"/>
</dbReference>
<dbReference type="EnsemblMetazoa" id="XM_030997435">
    <property type="protein sequence ID" value="XP_030853295"/>
    <property type="gene ID" value="LOC755833"/>
</dbReference>
<feature type="disulfide bond" evidence="15">
    <location>
        <begin position="821"/>
        <end position="830"/>
    </location>
</feature>
<evidence type="ECO:0000256" key="10">
    <source>
        <dbReference type="ARBA" id="ARBA00023157"/>
    </source>
</evidence>
<feature type="transmembrane region" description="Helical" evidence="16">
    <location>
        <begin position="1041"/>
        <end position="1067"/>
    </location>
</feature>
<evidence type="ECO:0000256" key="5">
    <source>
        <dbReference type="ARBA" id="ARBA00022729"/>
    </source>
</evidence>
<feature type="disulfide bond" evidence="15">
    <location>
        <begin position="535"/>
        <end position="544"/>
    </location>
</feature>
<keyword evidence="8 14" id="KW-0862">Zinc</keyword>
<evidence type="ECO:0000256" key="1">
    <source>
        <dbReference type="ARBA" id="ARBA00005860"/>
    </source>
</evidence>
<evidence type="ECO:0000256" key="11">
    <source>
        <dbReference type="ARBA" id="ARBA00023180"/>
    </source>
</evidence>
<evidence type="ECO:0000256" key="16">
    <source>
        <dbReference type="SAM" id="Phobius"/>
    </source>
</evidence>
<dbReference type="GO" id="GO:0004222">
    <property type="term" value="F:metalloendopeptidase activity"/>
    <property type="evidence" value="ECO:0007669"/>
    <property type="project" value="InterPro"/>
</dbReference>
<dbReference type="GO" id="GO:0008233">
    <property type="term" value="F:peptidase activity"/>
    <property type="evidence" value="ECO:0000318"/>
    <property type="project" value="GO_Central"/>
</dbReference>
<keyword evidence="10 15" id="KW-1015">Disulfide bond</keyword>
<dbReference type="GO" id="GO:0005509">
    <property type="term" value="F:calcium ion binding"/>
    <property type="evidence" value="ECO:0007669"/>
    <property type="project" value="InterPro"/>
</dbReference>
<dbReference type="SMART" id="SM00179">
    <property type="entry name" value="EGF_CA"/>
    <property type="match status" value="5"/>
</dbReference>
<dbReference type="SUPFAM" id="SSF57196">
    <property type="entry name" value="EGF/Laminin"/>
    <property type="match status" value="1"/>
</dbReference>
<keyword evidence="7" id="KW-0378">Hydrolase</keyword>
<keyword evidence="5 17" id="KW-0732">Signal</keyword>
<keyword evidence="16" id="KW-0472">Membrane</keyword>
<dbReference type="InParanoid" id="A0A7M7PNF7"/>
<feature type="domain" description="EGF-like" evidence="18">
    <location>
        <begin position="509"/>
        <end position="545"/>
    </location>
</feature>
<protein>
    <recommendedName>
        <fullName evidence="12">Leishmanolysin-like peptidase</fullName>
    </recommendedName>
</protein>
<evidence type="ECO:0000256" key="7">
    <source>
        <dbReference type="ARBA" id="ARBA00022801"/>
    </source>
</evidence>
<dbReference type="GO" id="GO:0016020">
    <property type="term" value="C:membrane"/>
    <property type="evidence" value="ECO:0007669"/>
    <property type="project" value="InterPro"/>
</dbReference>
<dbReference type="InterPro" id="IPR018097">
    <property type="entry name" value="EGF_Ca-bd_CS"/>
</dbReference>
<name>A0A7M7PNF7_STRPU</name>
<feature type="chain" id="PRO_5029855638" description="Leishmanolysin-like peptidase" evidence="17">
    <location>
        <begin position="21"/>
        <end position="1223"/>
    </location>
</feature>